<name>A0AA97PPL1_PYRO3</name>
<gene>
    <name evidence="1" type="ORF">OOU_Y34scaffold00224g31</name>
</gene>
<evidence type="ECO:0000313" key="1">
    <source>
        <dbReference type="EMBL" id="ELQ42217.1"/>
    </source>
</evidence>
<accession>A0AA97PPL1</accession>
<sequence length="41" mass="4438">MSAKGSSSDGGKVAIVFETPEFRCVSEPNLQPKLQHQHPEA</sequence>
<dbReference type="Proteomes" id="UP000011086">
    <property type="component" value="Unassembled WGS sequence"/>
</dbReference>
<reference evidence="1" key="1">
    <citation type="journal article" date="2012" name="PLoS Genet.">
        <title>Comparative analysis of the genomes of two field isolates of the rice blast fungus Magnaporthe oryzae.</title>
        <authorList>
            <person name="Xue M."/>
            <person name="Yang J."/>
            <person name="Li Z."/>
            <person name="Hu S."/>
            <person name="Yao N."/>
            <person name="Dean R.A."/>
            <person name="Zhao W."/>
            <person name="Shen M."/>
            <person name="Zhang H."/>
            <person name="Li C."/>
            <person name="Liu L."/>
            <person name="Cao L."/>
            <person name="Xu X."/>
            <person name="Xing Y."/>
            <person name="Hsiang T."/>
            <person name="Zhang Z."/>
            <person name="Xu J.R."/>
            <person name="Peng Y.L."/>
        </authorList>
    </citation>
    <scope>NUCLEOTIDE SEQUENCE</scope>
    <source>
        <strain evidence="1">Y34</strain>
    </source>
</reference>
<dbReference type="AlphaFoldDB" id="A0AA97PPL1"/>
<organism evidence="1">
    <name type="scientific">Pyricularia oryzae (strain Y34)</name>
    <name type="common">Rice blast fungus</name>
    <name type="synonym">Magnaporthe oryzae</name>
    <dbReference type="NCBI Taxonomy" id="1143189"/>
    <lineage>
        <taxon>Eukaryota</taxon>
        <taxon>Fungi</taxon>
        <taxon>Dikarya</taxon>
        <taxon>Ascomycota</taxon>
        <taxon>Pezizomycotina</taxon>
        <taxon>Sordariomycetes</taxon>
        <taxon>Sordariomycetidae</taxon>
        <taxon>Magnaporthales</taxon>
        <taxon>Pyriculariaceae</taxon>
        <taxon>Pyricularia</taxon>
    </lineage>
</organism>
<protein>
    <submittedName>
        <fullName evidence="1">Uncharacterized protein</fullName>
    </submittedName>
</protein>
<dbReference type="EMBL" id="JH793826">
    <property type="protein sequence ID" value="ELQ42217.1"/>
    <property type="molecule type" value="Genomic_DNA"/>
</dbReference>
<proteinExistence type="predicted"/>